<evidence type="ECO:0000313" key="1">
    <source>
        <dbReference type="EMBL" id="CAD8087051.1"/>
    </source>
</evidence>
<name>A0A8S1NAG9_9CILI</name>
<evidence type="ECO:0000313" key="2">
    <source>
        <dbReference type="Proteomes" id="UP000692954"/>
    </source>
</evidence>
<dbReference type="AlphaFoldDB" id="A0A8S1NAG9"/>
<reference evidence="1" key="1">
    <citation type="submission" date="2021-01" db="EMBL/GenBank/DDBJ databases">
        <authorList>
            <consortium name="Genoscope - CEA"/>
            <person name="William W."/>
        </authorList>
    </citation>
    <scope>NUCLEOTIDE SEQUENCE</scope>
</reference>
<gene>
    <name evidence="1" type="ORF">PSON_ATCC_30995.1.T0500322</name>
</gene>
<keyword evidence="2" id="KW-1185">Reference proteome</keyword>
<dbReference type="Proteomes" id="UP000692954">
    <property type="component" value="Unassembled WGS sequence"/>
</dbReference>
<accession>A0A8S1NAG9</accession>
<sequence length="96" mass="11218">MNNMLLQKKIARLIILLVKVVQKEHVIMVLIPQQHFIKNYDCNKYKEGCITKLRGGQKLLNEQELHELVKFVAGQELLVLTKLVLIHLYPSDQKIQ</sequence>
<dbReference type="EMBL" id="CAJJDN010000050">
    <property type="protein sequence ID" value="CAD8087051.1"/>
    <property type="molecule type" value="Genomic_DNA"/>
</dbReference>
<proteinExistence type="predicted"/>
<protein>
    <submittedName>
        <fullName evidence="1">Uncharacterized protein</fullName>
    </submittedName>
</protein>
<organism evidence="1 2">
    <name type="scientific">Paramecium sonneborni</name>
    <dbReference type="NCBI Taxonomy" id="65129"/>
    <lineage>
        <taxon>Eukaryota</taxon>
        <taxon>Sar</taxon>
        <taxon>Alveolata</taxon>
        <taxon>Ciliophora</taxon>
        <taxon>Intramacronucleata</taxon>
        <taxon>Oligohymenophorea</taxon>
        <taxon>Peniculida</taxon>
        <taxon>Parameciidae</taxon>
        <taxon>Paramecium</taxon>
    </lineage>
</organism>
<comment type="caution">
    <text evidence="1">The sequence shown here is derived from an EMBL/GenBank/DDBJ whole genome shotgun (WGS) entry which is preliminary data.</text>
</comment>